<dbReference type="PANTHER" id="PTHR44051:SF19">
    <property type="entry name" value="DISULFIDE-BOND OXIDOREDUCTASE YFCG"/>
    <property type="match status" value="1"/>
</dbReference>
<evidence type="ECO:0000256" key="1">
    <source>
        <dbReference type="ARBA" id="ARBA00007409"/>
    </source>
</evidence>
<evidence type="ECO:0000259" key="5">
    <source>
        <dbReference type="PROSITE" id="PS50405"/>
    </source>
</evidence>
<dbReference type="SUPFAM" id="SSF52833">
    <property type="entry name" value="Thioredoxin-like"/>
    <property type="match status" value="1"/>
</dbReference>
<dbReference type="InterPro" id="IPR040079">
    <property type="entry name" value="Glutathione_S-Trfase"/>
</dbReference>
<dbReference type="PANTHER" id="PTHR44051">
    <property type="entry name" value="GLUTATHIONE S-TRANSFERASE-RELATED"/>
    <property type="match status" value="1"/>
</dbReference>
<organism evidence="6 7">
    <name type="scientific">Roseibium alexandrii</name>
    <dbReference type="NCBI Taxonomy" id="388408"/>
    <lineage>
        <taxon>Bacteria</taxon>
        <taxon>Pseudomonadati</taxon>
        <taxon>Pseudomonadota</taxon>
        <taxon>Alphaproteobacteria</taxon>
        <taxon>Hyphomicrobiales</taxon>
        <taxon>Stappiaceae</taxon>
        <taxon>Roseibium</taxon>
    </lineage>
</organism>
<dbReference type="SUPFAM" id="SSF47616">
    <property type="entry name" value="GST C-terminal domain-like"/>
    <property type="match status" value="1"/>
</dbReference>
<dbReference type="CDD" id="cd03180">
    <property type="entry name" value="GST_C_2"/>
    <property type="match status" value="1"/>
</dbReference>
<sequence length="209" mass="23535">MIGQIKVWGRINSSNVRKVLWCLEELGLDYEQIDAGGAFGVVDTPDYLSLNPNGRIPCLQDGDFTIFESNAICRYLAKTYGTAPFVSNDPNNWALADQWMDWTTFSFGMPFRNLFWNMVRTAPGDRDQAAITHGIAHCSAQFAVVDALLKDQPYLSGHACGVGDIPLGSLAYAWFNMDFERPDQPYLAAWYQRLTERPSYQKGVMSRLT</sequence>
<evidence type="ECO:0000256" key="3">
    <source>
        <dbReference type="RuleBase" id="RU003494"/>
    </source>
</evidence>
<evidence type="ECO:0000259" key="4">
    <source>
        <dbReference type="PROSITE" id="PS50404"/>
    </source>
</evidence>
<dbReference type="Pfam" id="PF02798">
    <property type="entry name" value="GST_N"/>
    <property type="match status" value="1"/>
</dbReference>
<dbReference type="AlphaFoldDB" id="A0A0M7A8Z1"/>
<proteinExistence type="inferred from homology"/>
<evidence type="ECO:0000313" key="6">
    <source>
        <dbReference type="EMBL" id="CTQ70094.1"/>
    </source>
</evidence>
<accession>A0A0M7A8Z1</accession>
<dbReference type="STRING" id="388408.LAX5112_02354"/>
<dbReference type="Pfam" id="PF00043">
    <property type="entry name" value="GST_C"/>
    <property type="match status" value="1"/>
</dbReference>
<dbReference type="Gene3D" id="1.20.1050.10">
    <property type="match status" value="1"/>
</dbReference>
<dbReference type="CDD" id="cd03047">
    <property type="entry name" value="GST_N_2"/>
    <property type="match status" value="1"/>
</dbReference>
<dbReference type="GO" id="GO:0004364">
    <property type="term" value="F:glutathione transferase activity"/>
    <property type="evidence" value="ECO:0007669"/>
    <property type="project" value="UniProtKB-EC"/>
</dbReference>
<feature type="domain" description="GST C-terminal" evidence="5">
    <location>
        <begin position="89"/>
        <end position="209"/>
    </location>
</feature>
<feature type="domain" description="GST N-terminal" evidence="4">
    <location>
        <begin position="3"/>
        <end position="84"/>
    </location>
</feature>
<dbReference type="SFLD" id="SFLDS00019">
    <property type="entry name" value="Glutathione_Transferase_(cytos"/>
    <property type="match status" value="1"/>
</dbReference>
<dbReference type="PROSITE" id="PS50404">
    <property type="entry name" value="GST_NTER"/>
    <property type="match status" value="1"/>
</dbReference>
<reference evidence="7" key="1">
    <citation type="submission" date="2015-07" db="EMBL/GenBank/DDBJ databases">
        <authorList>
            <person name="Rodrigo-Torres Lidia"/>
            <person name="Arahal R.David."/>
        </authorList>
    </citation>
    <scope>NUCLEOTIDE SEQUENCE [LARGE SCALE GENOMIC DNA]</scope>
    <source>
        <strain evidence="7">CECT 5112</strain>
    </source>
</reference>
<evidence type="ECO:0000313" key="7">
    <source>
        <dbReference type="Proteomes" id="UP000053235"/>
    </source>
</evidence>
<comment type="similarity">
    <text evidence="1 3">Belongs to the GST superfamily.</text>
</comment>
<dbReference type="OrthoDB" id="9810080at2"/>
<dbReference type="SFLD" id="SFLDG01150">
    <property type="entry name" value="Main.1:_Beta-like"/>
    <property type="match status" value="1"/>
</dbReference>
<dbReference type="RefSeq" id="WP_055671977.1">
    <property type="nucleotide sequence ID" value="NZ_CXWD01000008.1"/>
</dbReference>
<dbReference type="InterPro" id="IPR036282">
    <property type="entry name" value="Glutathione-S-Trfase_C_sf"/>
</dbReference>
<dbReference type="InterPro" id="IPR010987">
    <property type="entry name" value="Glutathione-S-Trfase_C-like"/>
</dbReference>
<gene>
    <name evidence="6" type="primary">gstB_3</name>
    <name evidence="6" type="ORF">LAX5112_02354</name>
</gene>
<dbReference type="Gene3D" id="3.40.30.10">
    <property type="entry name" value="Glutaredoxin"/>
    <property type="match status" value="1"/>
</dbReference>
<dbReference type="Proteomes" id="UP000053235">
    <property type="component" value="Unassembled WGS sequence"/>
</dbReference>
<dbReference type="PROSITE" id="PS50405">
    <property type="entry name" value="GST_CTER"/>
    <property type="match status" value="1"/>
</dbReference>
<dbReference type="InterPro" id="IPR004045">
    <property type="entry name" value="Glutathione_S-Trfase_N"/>
</dbReference>
<dbReference type="FunFam" id="3.40.30.10:FF:000039">
    <property type="entry name" value="Glutathione S-transferase domain"/>
    <property type="match status" value="1"/>
</dbReference>
<dbReference type="EMBL" id="CXWD01000008">
    <property type="protein sequence ID" value="CTQ70094.1"/>
    <property type="molecule type" value="Genomic_DNA"/>
</dbReference>
<name>A0A0M7A8Z1_9HYPH</name>
<dbReference type="SFLD" id="SFLDG00358">
    <property type="entry name" value="Main_(cytGST)"/>
    <property type="match status" value="1"/>
</dbReference>
<dbReference type="EC" id="2.5.1.18" evidence="6"/>
<protein>
    <submittedName>
        <fullName evidence="6">Glutathione S-transferase GstB</fullName>
        <ecNumber evidence="6">2.5.1.18</ecNumber>
    </submittedName>
</protein>
<evidence type="ECO:0000256" key="2">
    <source>
        <dbReference type="ARBA" id="ARBA00022679"/>
    </source>
</evidence>
<keyword evidence="7" id="KW-1185">Reference proteome</keyword>
<keyword evidence="2 6" id="KW-0808">Transferase</keyword>
<dbReference type="InterPro" id="IPR036249">
    <property type="entry name" value="Thioredoxin-like_sf"/>
</dbReference>
<dbReference type="InterPro" id="IPR004046">
    <property type="entry name" value="GST_C"/>
</dbReference>